<evidence type="ECO:0000256" key="5">
    <source>
        <dbReference type="ARBA" id="ARBA00023284"/>
    </source>
</evidence>
<feature type="site" description="Contributes to redox potential value" evidence="8">
    <location>
        <position position="32"/>
    </location>
</feature>
<dbReference type="Gene3D" id="3.40.30.10">
    <property type="entry name" value="Glutaredoxin"/>
    <property type="match status" value="1"/>
</dbReference>
<keyword evidence="12" id="KW-1185">Reference proteome</keyword>
<dbReference type="InterPro" id="IPR013766">
    <property type="entry name" value="Thioredoxin_domain"/>
</dbReference>
<evidence type="ECO:0000256" key="6">
    <source>
        <dbReference type="NCBIfam" id="TIGR01068"/>
    </source>
</evidence>
<dbReference type="PROSITE" id="PS51352">
    <property type="entry name" value="THIOREDOXIN_2"/>
    <property type="match status" value="1"/>
</dbReference>
<dbReference type="InterPro" id="IPR005746">
    <property type="entry name" value="Thioredoxin"/>
</dbReference>
<dbReference type="PANTHER" id="PTHR45663">
    <property type="entry name" value="GEO12009P1"/>
    <property type="match status" value="1"/>
</dbReference>
<comment type="similarity">
    <text evidence="1 7">Belongs to the thioredoxin family.</text>
</comment>
<evidence type="ECO:0000256" key="9">
    <source>
        <dbReference type="PIRSR" id="PIRSR000077-4"/>
    </source>
</evidence>
<dbReference type="CDD" id="cd02947">
    <property type="entry name" value="TRX_family"/>
    <property type="match status" value="1"/>
</dbReference>
<evidence type="ECO:0000256" key="1">
    <source>
        <dbReference type="ARBA" id="ARBA00008987"/>
    </source>
</evidence>
<dbReference type="KEGG" id="smas:HUE87_05320"/>
<feature type="site" description="Deprotonates C-terminal active site Cys" evidence="8">
    <location>
        <position position="24"/>
    </location>
</feature>
<dbReference type="InterPro" id="IPR036249">
    <property type="entry name" value="Thioredoxin-like_sf"/>
</dbReference>
<dbReference type="PANTHER" id="PTHR45663:SF40">
    <property type="entry name" value="THIOREDOXIN 2"/>
    <property type="match status" value="1"/>
</dbReference>
<keyword evidence="5 9" id="KW-0676">Redox-active center</keyword>
<dbReference type="PROSITE" id="PS00194">
    <property type="entry name" value="THIOREDOXIN_1"/>
    <property type="match status" value="1"/>
</dbReference>
<dbReference type="AlphaFoldDB" id="A0A7S7RRD3"/>
<feature type="disulfide bond" description="Redox-active" evidence="9">
    <location>
        <begin position="30"/>
        <end position="33"/>
    </location>
</feature>
<dbReference type="NCBIfam" id="TIGR01068">
    <property type="entry name" value="thioredoxin"/>
    <property type="match status" value="1"/>
</dbReference>
<keyword evidence="3" id="KW-0249">Electron transport</keyword>
<dbReference type="Pfam" id="PF00085">
    <property type="entry name" value="Thioredoxin"/>
    <property type="match status" value="1"/>
</dbReference>
<feature type="active site" description="Nucleophile" evidence="8">
    <location>
        <position position="33"/>
    </location>
</feature>
<gene>
    <name evidence="11" type="primary">trxA</name>
    <name evidence="11" type="ORF">HUE87_05320</name>
</gene>
<evidence type="ECO:0000256" key="8">
    <source>
        <dbReference type="PIRSR" id="PIRSR000077-1"/>
    </source>
</evidence>
<evidence type="ECO:0000256" key="3">
    <source>
        <dbReference type="ARBA" id="ARBA00022982"/>
    </source>
</evidence>
<protein>
    <recommendedName>
        <fullName evidence="6 7">Thioredoxin</fullName>
    </recommendedName>
</protein>
<dbReference type="PRINTS" id="PR00421">
    <property type="entry name" value="THIOREDOXIN"/>
</dbReference>
<evidence type="ECO:0000259" key="10">
    <source>
        <dbReference type="PROSITE" id="PS51352"/>
    </source>
</evidence>
<evidence type="ECO:0000313" key="12">
    <source>
        <dbReference type="Proteomes" id="UP000593836"/>
    </source>
</evidence>
<sequence length="123" mass="13995">MAYIDLTTKNFDETLDNNEIVIIDFWAEWCGPCKQFAPIFEKVAEDNPDITFAKVNTEEQQALSGQYGVRSIPTLMVVRDGVILLNQAGMLPEEAFGKLINHVKGLDMDHVREEMTKDEEDDE</sequence>
<feature type="site" description="Contributes to redox potential value" evidence="8">
    <location>
        <position position="31"/>
    </location>
</feature>
<feature type="domain" description="Thioredoxin" evidence="10">
    <location>
        <begin position="1"/>
        <end position="105"/>
    </location>
</feature>
<accession>A0A7S7RRD3</accession>
<dbReference type="RefSeq" id="WP_194367685.1">
    <property type="nucleotide sequence ID" value="NZ_CP054493.1"/>
</dbReference>
<feature type="active site" description="Nucleophile" evidence="8">
    <location>
        <position position="30"/>
    </location>
</feature>
<dbReference type="InterPro" id="IPR017937">
    <property type="entry name" value="Thioredoxin_CS"/>
</dbReference>
<dbReference type="EMBL" id="CP054493">
    <property type="protein sequence ID" value="QOY55646.1"/>
    <property type="molecule type" value="Genomic_DNA"/>
</dbReference>
<keyword evidence="2" id="KW-0813">Transport</keyword>
<keyword evidence="4 9" id="KW-1015">Disulfide bond</keyword>
<organism evidence="11 12">
    <name type="scientific">Candidatus Sulfurimonas marisnigri</name>
    <dbReference type="NCBI Taxonomy" id="2740405"/>
    <lineage>
        <taxon>Bacteria</taxon>
        <taxon>Pseudomonadati</taxon>
        <taxon>Campylobacterota</taxon>
        <taxon>Epsilonproteobacteria</taxon>
        <taxon>Campylobacterales</taxon>
        <taxon>Sulfurimonadaceae</taxon>
        <taxon>Sulfurimonas</taxon>
    </lineage>
</organism>
<evidence type="ECO:0000256" key="4">
    <source>
        <dbReference type="ARBA" id="ARBA00023157"/>
    </source>
</evidence>
<evidence type="ECO:0000256" key="7">
    <source>
        <dbReference type="PIRNR" id="PIRNR000077"/>
    </source>
</evidence>
<evidence type="ECO:0000256" key="2">
    <source>
        <dbReference type="ARBA" id="ARBA00022448"/>
    </source>
</evidence>
<dbReference type="GO" id="GO:0015035">
    <property type="term" value="F:protein-disulfide reductase activity"/>
    <property type="evidence" value="ECO:0007669"/>
    <property type="project" value="UniProtKB-UniRule"/>
</dbReference>
<evidence type="ECO:0000313" key="11">
    <source>
        <dbReference type="EMBL" id="QOY55646.1"/>
    </source>
</evidence>
<dbReference type="GO" id="GO:0005829">
    <property type="term" value="C:cytosol"/>
    <property type="evidence" value="ECO:0007669"/>
    <property type="project" value="TreeGrafter"/>
</dbReference>
<reference evidence="11 12" key="1">
    <citation type="submission" date="2020-05" db="EMBL/GenBank/DDBJ databases">
        <title>Sulfurimonas marisnigri, sp. nov., and Sulfurimonas baltica, sp. nov., manganese oxide reducing chemolithoautotrophs of the class Epsilonproteobacteria isolated from the pelagic redoxclines of the Black and Baltic Seas and emended description of the genus Sulfurimonas.</title>
        <authorList>
            <person name="Henkel J.V."/>
            <person name="Laudan C."/>
            <person name="Werner J."/>
            <person name="Neu T."/>
            <person name="Plewe S."/>
            <person name="Sproer C."/>
            <person name="Bunk B."/>
            <person name="Schulz-Vogt H.N."/>
        </authorList>
    </citation>
    <scope>NUCLEOTIDE SEQUENCE [LARGE SCALE GENOMIC DNA]</scope>
    <source>
        <strain evidence="11 12">SoZ1</strain>
    </source>
</reference>
<proteinExistence type="inferred from homology"/>
<name>A0A7S7RRD3_9BACT</name>
<dbReference type="PIRSF" id="PIRSF000077">
    <property type="entry name" value="Thioredoxin"/>
    <property type="match status" value="1"/>
</dbReference>
<dbReference type="SUPFAM" id="SSF52833">
    <property type="entry name" value="Thioredoxin-like"/>
    <property type="match status" value="1"/>
</dbReference>
<dbReference type="Proteomes" id="UP000593836">
    <property type="component" value="Chromosome"/>
</dbReference>